<dbReference type="Proteomes" id="UP001177140">
    <property type="component" value="Unassembled WGS sequence"/>
</dbReference>
<organism evidence="1 2">
    <name type="scientific">Papaver nudicaule</name>
    <name type="common">Iceland poppy</name>
    <dbReference type="NCBI Taxonomy" id="74823"/>
    <lineage>
        <taxon>Eukaryota</taxon>
        <taxon>Viridiplantae</taxon>
        <taxon>Streptophyta</taxon>
        <taxon>Embryophyta</taxon>
        <taxon>Tracheophyta</taxon>
        <taxon>Spermatophyta</taxon>
        <taxon>Magnoliopsida</taxon>
        <taxon>Ranunculales</taxon>
        <taxon>Papaveraceae</taxon>
        <taxon>Papaveroideae</taxon>
        <taxon>Papaver</taxon>
    </lineage>
</organism>
<evidence type="ECO:0000313" key="2">
    <source>
        <dbReference type="Proteomes" id="UP001177140"/>
    </source>
</evidence>
<reference evidence="1" key="1">
    <citation type="submission" date="2022-03" db="EMBL/GenBank/DDBJ databases">
        <title>A functionally conserved STORR gene fusion in Papaver species that diverged 16.8 million years ago.</title>
        <authorList>
            <person name="Catania T."/>
        </authorList>
    </citation>
    <scope>NUCLEOTIDE SEQUENCE</scope>
    <source>
        <strain evidence="1">S-191538</strain>
    </source>
</reference>
<accession>A0AA41V1A8</accession>
<proteinExistence type="predicted"/>
<keyword evidence="2" id="KW-1185">Reference proteome</keyword>
<feature type="non-terminal residue" evidence="1">
    <location>
        <position position="1"/>
    </location>
</feature>
<dbReference type="AlphaFoldDB" id="A0AA41V1A8"/>
<comment type="caution">
    <text evidence="1">The sequence shown here is derived from an EMBL/GenBank/DDBJ whole genome shotgun (WGS) entry which is preliminary data.</text>
</comment>
<name>A0AA41V1A8_PAPNU</name>
<evidence type="ECO:0000313" key="1">
    <source>
        <dbReference type="EMBL" id="MCL7027829.1"/>
    </source>
</evidence>
<gene>
    <name evidence="1" type="ORF">MKW94_026710</name>
</gene>
<protein>
    <submittedName>
        <fullName evidence="1">Uncharacterized protein</fullName>
    </submittedName>
</protein>
<sequence>VSDPFTEIPVVMLLFQICLPCSIELRKTVEALLHQWVTAVCSVLGLSGFLCSGPEDIGAKEKVKVERRQDSHCCSRSKQQYFHLTKFWWCGKLCR</sequence>
<dbReference type="EMBL" id="JAJJMA010072584">
    <property type="protein sequence ID" value="MCL7027829.1"/>
    <property type="molecule type" value="Genomic_DNA"/>
</dbReference>